<organism evidence="2 3">
    <name type="scientific">Spongiactinospora rosea</name>
    <dbReference type="NCBI Taxonomy" id="2248750"/>
    <lineage>
        <taxon>Bacteria</taxon>
        <taxon>Bacillati</taxon>
        <taxon>Actinomycetota</taxon>
        <taxon>Actinomycetes</taxon>
        <taxon>Streptosporangiales</taxon>
        <taxon>Streptosporangiaceae</taxon>
        <taxon>Spongiactinospora</taxon>
    </lineage>
</organism>
<name>A0A366M7V2_9ACTN</name>
<evidence type="ECO:0000313" key="2">
    <source>
        <dbReference type="EMBL" id="RBQ21913.1"/>
    </source>
</evidence>
<evidence type="ECO:0000256" key="1">
    <source>
        <dbReference type="SAM" id="Phobius"/>
    </source>
</evidence>
<sequence>MFSLWPGFRYARMRHMRLLRFLPFLPAFMLPPLLIMRVWWLAMVPLVLLGLAGIGLSLWAVHKENVAREAWEREAGYSPQPSRNTLVAMGRWLARH</sequence>
<keyword evidence="1" id="KW-1133">Transmembrane helix</keyword>
<evidence type="ECO:0000313" key="3">
    <source>
        <dbReference type="Proteomes" id="UP000253303"/>
    </source>
</evidence>
<proteinExistence type="predicted"/>
<comment type="caution">
    <text evidence="2">The sequence shown here is derived from an EMBL/GenBank/DDBJ whole genome shotgun (WGS) entry which is preliminary data.</text>
</comment>
<accession>A0A366M7V2</accession>
<dbReference type="EMBL" id="QMEY01000001">
    <property type="protein sequence ID" value="RBQ21913.1"/>
    <property type="molecule type" value="Genomic_DNA"/>
</dbReference>
<reference evidence="2 3" key="1">
    <citation type="submission" date="2018-06" db="EMBL/GenBank/DDBJ databases">
        <title>Sphaerisporangium craniellae sp. nov., isolated from a marine sponge in the South China Sea.</title>
        <authorList>
            <person name="Li L."/>
        </authorList>
    </citation>
    <scope>NUCLEOTIDE SEQUENCE [LARGE SCALE GENOMIC DNA]</scope>
    <source>
        <strain evidence="2 3">LHW63015</strain>
    </source>
</reference>
<gene>
    <name evidence="2" type="ORF">DP939_04375</name>
</gene>
<keyword evidence="3" id="KW-1185">Reference proteome</keyword>
<dbReference type="AlphaFoldDB" id="A0A366M7V2"/>
<dbReference type="Proteomes" id="UP000253303">
    <property type="component" value="Unassembled WGS sequence"/>
</dbReference>
<keyword evidence="1" id="KW-0812">Transmembrane</keyword>
<protein>
    <submittedName>
        <fullName evidence="2">Uncharacterized protein</fullName>
    </submittedName>
</protein>
<keyword evidence="1" id="KW-0472">Membrane</keyword>
<feature type="transmembrane region" description="Helical" evidence="1">
    <location>
        <begin position="39"/>
        <end position="61"/>
    </location>
</feature>